<comment type="caution">
    <text evidence="2">The sequence shown here is derived from an EMBL/GenBank/DDBJ whole genome shotgun (WGS) entry which is preliminary data.</text>
</comment>
<dbReference type="InterPro" id="IPR022284">
    <property type="entry name" value="GPAT/DHAPAT"/>
</dbReference>
<dbReference type="EMBL" id="JANEYF010003630">
    <property type="protein sequence ID" value="KAJ8935061.1"/>
    <property type="molecule type" value="Genomic_DNA"/>
</dbReference>
<dbReference type="InterPro" id="IPR045520">
    <property type="entry name" value="GPAT/DHAPAT_C"/>
</dbReference>
<keyword evidence="3" id="KW-1185">Reference proteome</keyword>
<evidence type="ECO:0000313" key="2">
    <source>
        <dbReference type="EMBL" id="KAJ8935061.1"/>
    </source>
</evidence>
<reference evidence="2" key="1">
    <citation type="journal article" date="2023" name="Insect Mol. Biol.">
        <title>Genome sequencing provides insights into the evolution of gene families encoding plant cell wall-degrading enzymes in longhorned beetles.</title>
        <authorList>
            <person name="Shin N.R."/>
            <person name="Okamura Y."/>
            <person name="Kirsch R."/>
            <person name="Pauchet Y."/>
        </authorList>
    </citation>
    <scope>NUCLEOTIDE SEQUENCE</scope>
    <source>
        <strain evidence="2">RBIC_L_NR</strain>
    </source>
</reference>
<dbReference type="GO" id="GO:0006631">
    <property type="term" value="P:fatty acid metabolic process"/>
    <property type="evidence" value="ECO:0007669"/>
    <property type="project" value="TreeGrafter"/>
</dbReference>
<evidence type="ECO:0000313" key="3">
    <source>
        <dbReference type="Proteomes" id="UP001162156"/>
    </source>
</evidence>
<proteinExistence type="predicted"/>
<evidence type="ECO:0000259" key="1">
    <source>
        <dbReference type="Pfam" id="PF19277"/>
    </source>
</evidence>
<sequence>MSGKIPPPIAANKKLKSNASTTSLYDCAQTTSIMSTNALAFLLLTQYREGASIDKLVNALDNLRKELEYARRDIGFTGDSIDVINYAVEMLGPALVRKERINNEEIIKPIAILPNVIELTYYSNTLVTHFALESIVAIAIDALDKTSGSVIHQDIVENVLDLCDILQLEFLFCKPCQSLEHTITSCIDELVIRKQIFLVDNDEDAVLNARSRRIAKQFEDNDDEEVEECLQKIYKVNPNKSAVDTLKHLKGTVMPLIESYSITAFTLDKLVGRQLLEEELLKDILAELESQLVAGTIKYGKYN</sequence>
<accession>A0AAV8X8T9</accession>
<dbReference type="AlphaFoldDB" id="A0AAV8X8T9"/>
<dbReference type="PANTHER" id="PTHR12563:SF23">
    <property type="entry name" value="BCDNA.GH07066"/>
    <property type="match status" value="1"/>
</dbReference>
<dbReference type="PANTHER" id="PTHR12563">
    <property type="entry name" value="GLYCEROL-3-PHOSPHATE ACYLTRANSFERASE"/>
    <property type="match status" value="1"/>
</dbReference>
<name>A0AAV8X8T9_9CUCU</name>
<dbReference type="GO" id="GO:0019432">
    <property type="term" value="P:triglyceride biosynthetic process"/>
    <property type="evidence" value="ECO:0007669"/>
    <property type="project" value="TreeGrafter"/>
</dbReference>
<dbReference type="Pfam" id="PF19277">
    <property type="entry name" value="GPAT_C"/>
    <property type="match status" value="1"/>
</dbReference>
<organism evidence="2 3">
    <name type="scientific">Rhamnusium bicolor</name>
    <dbReference type="NCBI Taxonomy" id="1586634"/>
    <lineage>
        <taxon>Eukaryota</taxon>
        <taxon>Metazoa</taxon>
        <taxon>Ecdysozoa</taxon>
        <taxon>Arthropoda</taxon>
        <taxon>Hexapoda</taxon>
        <taxon>Insecta</taxon>
        <taxon>Pterygota</taxon>
        <taxon>Neoptera</taxon>
        <taxon>Endopterygota</taxon>
        <taxon>Coleoptera</taxon>
        <taxon>Polyphaga</taxon>
        <taxon>Cucujiformia</taxon>
        <taxon>Chrysomeloidea</taxon>
        <taxon>Cerambycidae</taxon>
        <taxon>Lepturinae</taxon>
        <taxon>Rhagiini</taxon>
        <taxon>Rhamnusium</taxon>
    </lineage>
</organism>
<dbReference type="GO" id="GO:0008654">
    <property type="term" value="P:phospholipid biosynthetic process"/>
    <property type="evidence" value="ECO:0007669"/>
    <property type="project" value="TreeGrafter"/>
</dbReference>
<protein>
    <recommendedName>
        <fullName evidence="1">GPAT/DHAPAT C-terminal domain-containing protein</fullName>
    </recommendedName>
</protein>
<dbReference type="Proteomes" id="UP001162156">
    <property type="component" value="Unassembled WGS sequence"/>
</dbReference>
<dbReference type="GO" id="GO:0031966">
    <property type="term" value="C:mitochondrial membrane"/>
    <property type="evidence" value="ECO:0007669"/>
    <property type="project" value="TreeGrafter"/>
</dbReference>
<gene>
    <name evidence="2" type="ORF">NQ314_013034</name>
</gene>
<dbReference type="GO" id="GO:0004366">
    <property type="term" value="F:glycerol-3-phosphate O-acyltransferase activity"/>
    <property type="evidence" value="ECO:0007669"/>
    <property type="project" value="TreeGrafter"/>
</dbReference>
<feature type="domain" description="GPAT/DHAPAT C-terminal" evidence="1">
    <location>
        <begin position="21"/>
        <end position="298"/>
    </location>
</feature>
<dbReference type="GO" id="GO:0006072">
    <property type="term" value="P:glycerol-3-phosphate metabolic process"/>
    <property type="evidence" value="ECO:0007669"/>
    <property type="project" value="TreeGrafter"/>
</dbReference>